<dbReference type="PANTHER" id="PTHR33672">
    <property type="entry name" value="YCF3-INTERACTING PROTEIN 1, CHLOROPLASTIC"/>
    <property type="match status" value="1"/>
</dbReference>
<dbReference type="AlphaFoldDB" id="A0A7S0S2L9"/>
<evidence type="ECO:0000256" key="1">
    <source>
        <dbReference type="SAM" id="Phobius"/>
    </source>
</evidence>
<dbReference type="InterPro" id="IPR040340">
    <property type="entry name" value="CEST/Y3IP1"/>
</dbReference>
<sequence>MAQACLTARGLGACPRLVRSARNGHQLLKVRPFTATASSKRSALVCRAAQGEVDIEAQVEAFMKRQAELESGAAFARTKDPEKVIGADIVDDETAKTYCREIFEVLRLLKRTRDMSVNEVKLVVSIEDPRTKERRAAGIEDSRGVSRDEMAAALLEVAEGRVPKDRLALKCLYEEVTGWPFLEANVGAEAATAAGAKAPAPPPTPSTDYASLLKDGDTIAKPYIMGDAARAGDKPKDLADMMPGWVGYLTLYGISAIPVLLVIGTVLILFYNSLK</sequence>
<dbReference type="EMBL" id="HBFB01030016">
    <property type="protein sequence ID" value="CAD8692572.1"/>
    <property type="molecule type" value="Transcribed_RNA"/>
</dbReference>
<feature type="transmembrane region" description="Helical" evidence="1">
    <location>
        <begin position="245"/>
        <end position="271"/>
    </location>
</feature>
<dbReference type="PANTHER" id="PTHR33672:SF3">
    <property type="entry name" value="YCF3-INTERACTING PROTEIN 1, CHLOROPLASTIC"/>
    <property type="match status" value="1"/>
</dbReference>
<keyword evidence="1" id="KW-1133">Transmembrane helix</keyword>
<protein>
    <submittedName>
        <fullName evidence="2">Uncharacterized protein</fullName>
    </submittedName>
</protein>
<evidence type="ECO:0000313" key="2">
    <source>
        <dbReference type="EMBL" id="CAD8692572.1"/>
    </source>
</evidence>
<accession>A0A7S0S2L9</accession>
<keyword evidence="1" id="KW-0472">Membrane</keyword>
<dbReference type="GO" id="GO:0048564">
    <property type="term" value="P:photosystem I assembly"/>
    <property type="evidence" value="ECO:0007669"/>
    <property type="project" value="InterPro"/>
</dbReference>
<gene>
    <name evidence="2" type="ORF">CLEI1391_LOCUS16755</name>
</gene>
<dbReference type="GO" id="GO:0009535">
    <property type="term" value="C:chloroplast thylakoid membrane"/>
    <property type="evidence" value="ECO:0007669"/>
    <property type="project" value="InterPro"/>
</dbReference>
<proteinExistence type="predicted"/>
<organism evidence="2">
    <name type="scientific">Chlamydomonas leiostraca</name>
    <dbReference type="NCBI Taxonomy" id="1034604"/>
    <lineage>
        <taxon>Eukaryota</taxon>
        <taxon>Viridiplantae</taxon>
        <taxon>Chlorophyta</taxon>
        <taxon>core chlorophytes</taxon>
        <taxon>Chlorophyceae</taxon>
        <taxon>CS clade</taxon>
        <taxon>Chlamydomonadales</taxon>
        <taxon>Chlamydomonadaceae</taxon>
        <taxon>Chlamydomonas</taxon>
    </lineage>
</organism>
<dbReference type="GO" id="GO:0080183">
    <property type="term" value="P:response to photooxidative stress"/>
    <property type="evidence" value="ECO:0007669"/>
    <property type="project" value="InterPro"/>
</dbReference>
<name>A0A7S0S2L9_9CHLO</name>
<keyword evidence="1" id="KW-0812">Transmembrane</keyword>
<reference evidence="2" key="1">
    <citation type="submission" date="2021-01" db="EMBL/GenBank/DDBJ databases">
        <authorList>
            <person name="Corre E."/>
            <person name="Pelletier E."/>
            <person name="Niang G."/>
            <person name="Scheremetjew M."/>
            <person name="Finn R."/>
            <person name="Kale V."/>
            <person name="Holt S."/>
            <person name="Cochrane G."/>
            <person name="Meng A."/>
            <person name="Brown T."/>
            <person name="Cohen L."/>
        </authorList>
    </citation>
    <scope>NUCLEOTIDE SEQUENCE</scope>
    <source>
        <strain evidence="2">SAG 11-49</strain>
    </source>
</reference>